<dbReference type="Pfam" id="PF03704">
    <property type="entry name" value="BTAD"/>
    <property type="match status" value="1"/>
</dbReference>
<proteinExistence type="predicted"/>
<dbReference type="InterPro" id="IPR036388">
    <property type="entry name" value="WH-like_DNA-bd_sf"/>
</dbReference>
<dbReference type="Pfam" id="PF25872">
    <property type="entry name" value="HTH_77"/>
    <property type="match status" value="1"/>
</dbReference>
<name>A0ABN2ZPV2_9MICC</name>
<dbReference type="InterPro" id="IPR058852">
    <property type="entry name" value="HTH_77"/>
</dbReference>
<organism evidence="2 3">
    <name type="scientific">Arthrobacter humicola</name>
    <dbReference type="NCBI Taxonomy" id="409291"/>
    <lineage>
        <taxon>Bacteria</taxon>
        <taxon>Bacillati</taxon>
        <taxon>Actinomycetota</taxon>
        <taxon>Actinomycetes</taxon>
        <taxon>Micrococcales</taxon>
        <taxon>Micrococcaceae</taxon>
        <taxon>Arthrobacter</taxon>
    </lineage>
</organism>
<dbReference type="SUPFAM" id="SSF52540">
    <property type="entry name" value="P-loop containing nucleoside triphosphate hydrolases"/>
    <property type="match status" value="1"/>
</dbReference>
<dbReference type="InterPro" id="IPR016032">
    <property type="entry name" value="Sig_transdc_resp-reg_C-effctor"/>
</dbReference>
<feature type="domain" description="Bacterial transcriptional activator" evidence="1">
    <location>
        <begin position="109"/>
        <end position="246"/>
    </location>
</feature>
<dbReference type="EMBL" id="BAAAQB010000041">
    <property type="protein sequence ID" value="GAA2145498.1"/>
    <property type="molecule type" value="Genomic_DNA"/>
</dbReference>
<dbReference type="PANTHER" id="PTHR47691:SF3">
    <property type="entry name" value="HTH-TYPE TRANSCRIPTIONAL REGULATOR RV0890C-RELATED"/>
    <property type="match status" value="1"/>
</dbReference>
<protein>
    <recommendedName>
        <fullName evidence="1">Bacterial transcriptional activator domain-containing protein</fullName>
    </recommendedName>
</protein>
<sequence length="1086" mass="117567">MKPTQCGLRIQLLGSFIVYVNGNAVENSHWRLQKAKAVVAMLALARGQRGRREQVLDHLWPDMEPVAAARNLHQTLYVARRTLAGAGRDGLLAIRGEVVVLDDTGPVDVDVLQFERSAVAALAAGVEASLRDAADLYSGDLLPDLPDADWLTTRRDELREIHREVLVKLASTVAQRAPEEALVILTHALESDPLHEGAVRAQMVVLAGMGRRSEALARYERLVDELLDAFGTDPDTRTMGLFRELLTGSPPEERLHQPAGVNGEDDAIGYLPSPLTSFIGRERELVDVERLMGHARLLTLTGAGGSGKTRLALEAAKTVRPEYVDGVWFVDLAAVGESLLVADAVAEVLGLDSGAAPSRVQALVDQLRRRSLLLVLDNCEHLLAACAQLVVMLLDGCPGVKVLATSREPLHADGEYTYRVPSLPLPSALRTDALDLAVLGRLPSVRLFVERAAQVRPGFALDADNAQGVTELCRRLDGMPLALELAAARTAVLEPAEIVQRLGDALSMLGGGTSGVTRHQTLRGTLEWSHELLTKPEQVLLRRLSVFAGGFTLDAVVSVCADAPLQQIELLDLLAKLVDKSLVVAERRGAGTRYRQLETVRQFGHENLDHAGEAAQLAAAHCAYFLAVAESHNPERATGVVIEQPKVLDREHDNLRAALRWSCAHEPETALRLAASLWRFWFVRGHAVEGARWVERALAVAPDSTRPRAAALIGLTGLDSRQGRSDRHRALGAEALAIMREIGNPDEVAMARLIETSLAWSTFDLDEAEQLAADVHTEAVEGGRPEHAAASSWLLGQCALSREDGPLAARHLNTCMSELAQSETSTPPFLPVITPSLQLVPIAGRLVPCVEETLLLGRRVGVIQAKGYVLSAIGYAARLSMDTQSAISVITDAAEHFAELGDDLARAQTLHQLGCILRDCGDHGAADETLSLARELRLGLGDRRGELLTEINIALLRAMGGDIARGLTDARRCLSGFESAGDQVGMGATLTILGAAELISGEVRAAREMYRRAAERLDPWRRHTGWQRLMVAELSNELGDPHRAAREIDRAGAIFDRTRCVIAGQRLAALRRRGSDDDVETALSSR</sequence>
<dbReference type="PRINTS" id="PR00364">
    <property type="entry name" value="DISEASERSIST"/>
</dbReference>
<dbReference type="SUPFAM" id="SSF48452">
    <property type="entry name" value="TPR-like"/>
    <property type="match status" value="2"/>
</dbReference>
<keyword evidence="3" id="KW-1185">Reference proteome</keyword>
<dbReference type="Pfam" id="PF13401">
    <property type="entry name" value="AAA_22"/>
    <property type="match status" value="1"/>
</dbReference>
<dbReference type="PANTHER" id="PTHR47691">
    <property type="entry name" value="REGULATOR-RELATED"/>
    <property type="match status" value="1"/>
</dbReference>
<accession>A0ABN2ZPV2</accession>
<dbReference type="Gene3D" id="1.25.40.10">
    <property type="entry name" value="Tetratricopeptide repeat domain"/>
    <property type="match status" value="2"/>
</dbReference>
<dbReference type="InterPro" id="IPR005158">
    <property type="entry name" value="BTAD"/>
</dbReference>
<evidence type="ECO:0000313" key="3">
    <source>
        <dbReference type="Proteomes" id="UP001500102"/>
    </source>
</evidence>
<evidence type="ECO:0000259" key="1">
    <source>
        <dbReference type="SMART" id="SM01043"/>
    </source>
</evidence>
<dbReference type="InterPro" id="IPR049945">
    <property type="entry name" value="AAA_22"/>
</dbReference>
<dbReference type="Proteomes" id="UP001500102">
    <property type="component" value="Unassembled WGS sequence"/>
</dbReference>
<dbReference type="Gene3D" id="3.40.50.300">
    <property type="entry name" value="P-loop containing nucleotide triphosphate hydrolases"/>
    <property type="match status" value="1"/>
</dbReference>
<evidence type="ECO:0000313" key="2">
    <source>
        <dbReference type="EMBL" id="GAA2145498.1"/>
    </source>
</evidence>
<dbReference type="RefSeq" id="WP_344367965.1">
    <property type="nucleotide sequence ID" value="NZ_BAAAQB010000041.1"/>
</dbReference>
<gene>
    <name evidence="2" type="ORF">GCM10009825_38220</name>
</gene>
<dbReference type="SUPFAM" id="SSF46894">
    <property type="entry name" value="C-terminal effector domain of the bipartite response regulators"/>
    <property type="match status" value="1"/>
</dbReference>
<dbReference type="InterPro" id="IPR011990">
    <property type="entry name" value="TPR-like_helical_dom_sf"/>
</dbReference>
<comment type="caution">
    <text evidence="2">The sequence shown here is derived from an EMBL/GenBank/DDBJ whole genome shotgun (WGS) entry which is preliminary data.</text>
</comment>
<dbReference type="Gene3D" id="1.10.10.10">
    <property type="entry name" value="Winged helix-like DNA-binding domain superfamily/Winged helix DNA-binding domain"/>
    <property type="match status" value="1"/>
</dbReference>
<dbReference type="InterPro" id="IPR027417">
    <property type="entry name" value="P-loop_NTPase"/>
</dbReference>
<dbReference type="SMART" id="SM01043">
    <property type="entry name" value="BTAD"/>
    <property type="match status" value="1"/>
</dbReference>
<reference evidence="2 3" key="1">
    <citation type="journal article" date="2019" name="Int. J. Syst. Evol. Microbiol.">
        <title>The Global Catalogue of Microorganisms (GCM) 10K type strain sequencing project: providing services to taxonomists for standard genome sequencing and annotation.</title>
        <authorList>
            <consortium name="The Broad Institute Genomics Platform"/>
            <consortium name="The Broad Institute Genome Sequencing Center for Infectious Disease"/>
            <person name="Wu L."/>
            <person name="Ma J."/>
        </authorList>
    </citation>
    <scope>NUCLEOTIDE SEQUENCE [LARGE SCALE GENOMIC DNA]</scope>
    <source>
        <strain evidence="2 3">JCM 15921</strain>
    </source>
</reference>